<protein>
    <submittedName>
        <fullName evidence="2">Uncharacterized protein</fullName>
    </submittedName>
</protein>
<sequence length="64" mass="7221">MNTIKFSNKGQNWVVVEIKEHSATFQTQLGWTHFAGIKRPNGTKVYYANLLIVDGEVINTTVVL</sequence>
<reference evidence="2" key="1">
    <citation type="submission" date="2020-05" db="EMBL/GenBank/DDBJ databases">
        <authorList>
            <person name="Chiriac C."/>
            <person name="Salcher M."/>
            <person name="Ghai R."/>
            <person name="Kavagutti S V."/>
        </authorList>
    </citation>
    <scope>NUCLEOTIDE SEQUENCE</scope>
</reference>
<dbReference type="EMBL" id="LR797330">
    <property type="protein sequence ID" value="CAB4203300.1"/>
    <property type="molecule type" value="Genomic_DNA"/>
</dbReference>
<evidence type="ECO:0000313" key="1">
    <source>
        <dbReference type="EMBL" id="CAB4173440.1"/>
    </source>
</evidence>
<dbReference type="EMBL" id="LR797058">
    <property type="protein sequence ID" value="CAB4183926.1"/>
    <property type="molecule type" value="Genomic_DNA"/>
</dbReference>
<evidence type="ECO:0000313" key="3">
    <source>
        <dbReference type="EMBL" id="CAB4203300.1"/>
    </source>
</evidence>
<dbReference type="EMBL" id="LR796901">
    <property type="protein sequence ID" value="CAB4173440.1"/>
    <property type="molecule type" value="Genomic_DNA"/>
</dbReference>
<organism evidence="2">
    <name type="scientific">uncultured Caudovirales phage</name>
    <dbReference type="NCBI Taxonomy" id="2100421"/>
    <lineage>
        <taxon>Viruses</taxon>
        <taxon>Duplodnaviria</taxon>
        <taxon>Heunggongvirae</taxon>
        <taxon>Uroviricota</taxon>
        <taxon>Caudoviricetes</taxon>
        <taxon>Peduoviridae</taxon>
        <taxon>Maltschvirus</taxon>
        <taxon>Maltschvirus maltsch</taxon>
    </lineage>
</organism>
<proteinExistence type="predicted"/>
<gene>
    <name evidence="2" type="ORF">UFOVP1111_17</name>
    <name evidence="3" type="ORF">UFOVP1380_22</name>
    <name evidence="1" type="ORF">UFOVP943_22</name>
</gene>
<name>A0A6J5QMZ3_9CAUD</name>
<evidence type="ECO:0000313" key="2">
    <source>
        <dbReference type="EMBL" id="CAB4183926.1"/>
    </source>
</evidence>
<accession>A0A6J5QMZ3</accession>